<dbReference type="Gene3D" id="3.30.70.60">
    <property type="match status" value="1"/>
</dbReference>
<dbReference type="Proteomes" id="UP000624279">
    <property type="component" value="Unassembled WGS sequence"/>
</dbReference>
<evidence type="ECO:0008006" key="4">
    <source>
        <dbReference type="Google" id="ProtNLM"/>
    </source>
</evidence>
<dbReference type="EMBL" id="JACOGA010000007">
    <property type="protein sequence ID" value="MBC3873730.1"/>
    <property type="molecule type" value="Genomic_DNA"/>
</dbReference>
<accession>A0ABR6YAS4</accession>
<keyword evidence="1" id="KW-0812">Transmembrane</keyword>
<gene>
    <name evidence="2" type="ORF">H8K55_09025</name>
</gene>
<reference evidence="2 3" key="1">
    <citation type="submission" date="2020-08" db="EMBL/GenBank/DDBJ databases">
        <title>Novel species isolated from subtropical streams in China.</title>
        <authorList>
            <person name="Lu H."/>
        </authorList>
    </citation>
    <scope>NUCLEOTIDE SEQUENCE [LARGE SCALE GENOMIC DNA]</scope>
    <source>
        <strain evidence="2 3">LX15W</strain>
    </source>
</reference>
<evidence type="ECO:0000256" key="1">
    <source>
        <dbReference type="SAM" id="Phobius"/>
    </source>
</evidence>
<dbReference type="RefSeq" id="WP_186941764.1">
    <property type="nucleotide sequence ID" value="NZ_JACOGA010000007.1"/>
</dbReference>
<keyword evidence="3" id="KW-1185">Reference proteome</keyword>
<keyword evidence="1" id="KW-0472">Membrane</keyword>
<keyword evidence="1" id="KW-1133">Transmembrane helix</keyword>
<evidence type="ECO:0000313" key="2">
    <source>
        <dbReference type="EMBL" id="MBC3873730.1"/>
    </source>
</evidence>
<comment type="caution">
    <text evidence="2">The sequence shown here is derived from an EMBL/GenBank/DDBJ whole genome shotgun (WGS) entry which is preliminary data.</text>
</comment>
<evidence type="ECO:0000313" key="3">
    <source>
        <dbReference type="Proteomes" id="UP000624279"/>
    </source>
</evidence>
<sequence length="202" mass="23184">MKTINFKKFFLRIQLQMSAHQILGSALLTLMLVNIYGYFHFIPNLQHQLIKQSNELTQLKPTIRTAPDSKNIVSMSTNEQRIASFANNLGQYQSNEQYLQVIFDTANKAGITLSSAEYRPATETNDQFRRYQVTLPLKGSYLQIRQFCRDTLIALPFTSLDEISFKREVIGNSLLEARLRFTLYLTPNSRSKVVSSSEGVFE</sequence>
<organism evidence="2 3">
    <name type="scientific">Undibacterium flavidum</name>
    <dbReference type="NCBI Taxonomy" id="2762297"/>
    <lineage>
        <taxon>Bacteria</taxon>
        <taxon>Pseudomonadati</taxon>
        <taxon>Pseudomonadota</taxon>
        <taxon>Betaproteobacteria</taxon>
        <taxon>Burkholderiales</taxon>
        <taxon>Oxalobacteraceae</taxon>
        <taxon>Undibacterium</taxon>
    </lineage>
</organism>
<dbReference type="InterPro" id="IPR014717">
    <property type="entry name" value="Transl_elong_EF1B/ribsomal_bS6"/>
</dbReference>
<name>A0ABR6YAS4_9BURK</name>
<feature type="transmembrane region" description="Helical" evidence="1">
    <location>
        <begin position="21"/>
        <end position="39"/>
    </location>
</feature>
<proteinExistence type="predicted"/>
<protein>
    <recommendedName>
        <fullName evidence="4">Type IV pilus assembly protein PilO</fullName>
    </recommendedName>
</protein>